<dbReference type="InterPro" id="IPR012337">
    <property type="entry name" value="RNaseH-like_sf"/>
</dbReference>
<evidence type="ECO:0000313" key="3">
    <source>
        <dbReference type="Proteomes" id="UP001190700"/>
    </source>
</evidence>
<dbReference type="SMART" id="SM00950">
    <property type="entry name" value="Piwi"/>
    <property type="match status" value="1"/>
</dbReference>
<dbReference type="Proteomes" id="UP001190700">
    <property type="component" value="Unassembled WGS sequence"/>
</dbReference>
<dbReference type="InterPro" id="IPR036397">
    <property type="entry name" value="RNaseH_sf"/>
</dbReference>
<proteinExistence type="predicted"/>
<comment type="caution">
    <text evidence="2">The sequence shown here is derived from an EMBL/GenBank/DDBJ whole genome shotgun (WGS) entry which is preliminary data.</text>
</comment>
<dbReference type="Pfam" id="PF02171">
    <property type="entry name" value="Piwi"/>
    <property type="match status" value="2"/>
</dbReference>
<keyword evidence="3" id="KW-1185">Reference proteome</keyword>
<name>A0AAE0KZ95_9CHLO</name>
<accession>A0AAE0KZ95</accession>
<dbReference type="PANTHER" id="PTHR22891">
    <property type="entry name" value="EUKARYOTIC TRANSLATION INITIATION FACTOR 2C"/>
    <property type="match status" value="1"/>
</dbReference>
<gene>
    <name evidence="2" type="ORF">CYMTET_25080</name>
</gene>
<dbReference type="AlphaFoldDB" id="A0AAE0KZ95"/>
<evidence type="ECO:0000313" key="2">
    <source>
        <dbReference type="EMBL" id="KAK3266283.1"/>
    </source>
</evidence>
<dbReference type="InterPro" id="IPR003165">
    <property type="entry name" value="Piwi"/>
</dbReference>
<dbReference type="Gene3D" id="3.30.420.10">
    <property type="entry name" value="Ribonuclease H-like superfamily/Ribonuclease H"/>
    <property type="match status" value="2"/>
</dbReference>
<dbReference type="GO" id="GO:0003676">
    <property type="term" value="F:nucleic acid binding"/>
    <property type="evidence" value="ECO:0007669"/>
    <property type="project" value="InterPro"/>
</dbReference>
<dbReference type="EMBL" id="LGRX02013269">
    <property type="protein sequence ID" value="KAK3266283.1"/>
    <property type="molecule type" value="Genomic_DNA"/>
</dbReference>
<feature type="domain" description="Piwi" evidence="1">
    <location>
        <begin position="232"/>
        <end position="296"/>
    </location>
</feature>
<sequence length="331" mass="37012">MQRAGEEMCCAGSVDYWYTRYIGRFTKQPPSKNQQEILFNLKGMAKEVLQEFRRRNPWGPGRKPRNLIFLRDGVSDGQLEETHAAAQSASAVVRGGHWAARRAASCSVRGGRLPVTRGNDLECGLLLGKARCFRSAEWDRGHVARRSSLSRGPGTRGKLRGLPAARSLLHGPRASKAVSTAQVHEYPKQGEPHLKGNPRPGTVVDDPAVTRSEVVHFNLVAHKAIGQKAVKVPSYVCLYDEIFHHEESPYAVPTDPIQRMCYTLCHLYGYCENTVSLPAPVVYSHKVAERARLYYQHAVGSSDMGSVSSAGMEMEEEQFKLHKNIEHEMYW</sequence>
<dbReference type="SUPFAM" id="SSF53098">
    <property type="entry name" value="Ribonuclease H-like"/>
    <property type="match status" value="2"/>
</dbReference>
<evidence type="ECO:0000259" key="1">
    <source>
        <dbReference type="PROSITE" id="PS50822"/>
    </source>
</evidence>
<reference evidence="2 3" key="1">
    <citation type="journal article" date="2015" name="Genome Biol. Evol.">
        <title>Comparative Genomics of a Bacterivorous Green Alga Reveals Evolutionary Causalities and Consequences of Phago-Mixotrophic Mode of Nutrition.</title>
        <authorList>
            <person name="Burns J.A."/>
            <person name="Paasch A."/>
            <person name="Narechania A."/>
            <person name="Kim E."/>
        </authorList>
    </citation>
    <scope>NUCLEOTIDE SEQUENCE [LARGE SCALE GENOMIC DNA]</scope>
    <source>
        <strain evidence="2 3">PLY_AMNH</strain>
    </source>
</reference>
<organism evidence="2 3">
    <name type="scientific">Cymbomonas tetramitiformis</name>
    <dbReference type="NCBI Taxonomy" id="36881"/>
    <lineage>
        <taxon>Eukaryota</taxon>
        <taxon>Viridiplantae</taxon>
        <taxon>Chlorophyta</taxon>
        <taxon>Pyramimonadophyceae</taxon>
        <taxon>Pyramimonadales</taxon>
        <taxon>Pyramimonadaceae</taxon>
        <taxon>Cymbomonas</taxon>
    </lineage>
</organism>
<dbReference type="PROSITE" id="PS50822">
    <property type="entry name" value="PIWI"/>
    <property type="match status" value="1"/>
</dbReference>
<protein>
    <submittedName>
        <fullName evidence="2">Protein argonaute-2</fullName>
    </submittedName>
</protein>